<evidence type="ECO:0000313" key="2">
    <source>
        <dbReference type="Proteomes" id="UP000295252"/>
    </source>
</evidence>
<keyword evidence="2" id="KW-1185">Reference proteome</keyword>
<dbReference type="OrthoDB" id="1914518at2759"/>
<accession>A0A068VNT1</accession>
<sequence>MIKIFQPILHTALIYIDDILLFSYSLDEHIRLLNQFHDLVKQY</sequence>
<dbReference type="Gene3D" id="3.30.70.270">
    <property type="match status" value="1"/>
</dbReference>
<protein>
    <submittedName>
        <fullName evidence="1">DH200=94 genomic scaffold, scaffold_13001</fullName>
    </submittedName>
</protein>
<dbReference type="PhylomeDB" id="A0A068VNT1"/>
<gene>
    <name evidence="1" type="ORF">GSCOC_T00001396001</name>
</gene>
<dbReference type="InterPro" id="IPR043128">
    <property type="entry name" value="Rev_trsase/Diguanyl_cyclase"/>
</dbReference>
<reference evidence="2" key="1">
    <citation type="journal article" date="2014" name="Science">
        <title>The coffee genome provides insight into the convergent evolution of caffeine biosynthesis.</title>
        <authorList>
            <person name="Denoeud F."/>
            <person name="Carretero-Paulet L."/>
            <person name="Dereeper A."/>
            <person name="Droc G."/>
            <person name="Guyot R."/>
            <person name="Pietrella M."/>
            <person name="Zheng C."/>
            <person name="Alberti A."/>
            <person name="Anthony F."/>
            <person name="Aprea G."/>
            <person name="Aury J.M."/>
            <person name="Bento P."/>
            <person name="Bernard M."/>
            <person name="Bocs S."/>
            <person name="Campa C."/>
            <person name="Cenci A."/>
            <person name="Combes M.C."/>
            <person name="Crouzillat D."/>
            <person name="Da Silva C."/>
            <person name="Daddiego L."/>
            <person name="De Bellis F."/>
            <person name="Dussert S."/>
            <person name="Garsmeur O."/>
            <person name="Gayraud T."/>
            <person name="Guignon V."/>
            <person name="Jahn K."/>
            <person name="Jamilloux V."/>
            <person name="Joet T."/>
            <person name="Labadie K."/>
            <person name="Lan T."/>
            <person name="Leclercq J."/>
            <person name="Lepelley M."/>
            <person name="Leroy T."/>
            <person name="Li L.T."/>
            <person name="Librado P."/>
            <person name="Lopez L."/>
            <person name="Munoz A."/>
            <person name="Noel B."/>
            <person name="Pallavicini A."/>
            <person name="Perrotta G."/>
            <person name="Poncet V."/>
            <person name="Pot D."/>
            <person name="Priyono X."/>
            <person name="Rigoreau M."/>
            <person name="Rouard M."/>
            <person name="Rozas J."/>
            <person name="Tranchant-Dubreuil C."/>
            <person name="VanBuren R."/>
            <person name="Zhang Q."/>
            <person name="Andrade A.C."/>
            <person name="Argout X."/>
            <person name="Bertrand B."/>
            <person name="de Kochko A."/>
            <person name="Graziosi G."/>
            <person name="Henry R.J."/>
            <person name="Jayarama X."/>
            <person name="Ming R."/>
            <person name="Nagai C."/>
            <person name="Rounsley S."/>
            <person name="Sankoff D."/>
            <person name="Giuliano G."/>
            <person name="Albert V.A."/>
            <person name="Wincker P."/>
            <person name="Lashermes P."/>
        </authorList>
    </citation>
    <scope>NUCLEOTIDE SEQUENCE [LARGE SCALE GENOMIC DNA]</scope>
    <source>
        <strain evidence="2">cv. DH200-94</strain>
    </source>
</reference>
<dbReference type="SUPFAM" id="SSF56672">
    <property type="entry name" value="DNA/RNA polymerases"/>
    <property type="match status" value="1"/>
</dbReference>
<evidence type="ECO:0000313" key="1">
    <source>
        <dbReference type="EMBL" id="CDP22257.1"/>
    </source>
</evidence>
<dbReference type="InParanoid" id="A0A068VNT1"/>
<feature type="non-terminal residue" evidence="1">
    <location>
        <position position="43"/>
    </location>
</feature>
<dbReference type="Proteomes" id="UP000295252">
    <property type="component" value="Unassembled WGS sequence"/>
</dbReference>
<dbReference type="InterPro" id="IPR043502">
    <property type="entry name" value="DNA/RNA_pol_sf"/>
</dbReference>
<dbReference type="Gramene" id="CDP22257">
    <property type="protein sequence ID" value="CDP22257"/>
    <property type="gene ID" value="GSCOC_T00001396001"/>
</dbReference>
<organism evidence="1 2">
    <name type="scientific">Coffea canephora</name>
    <name type="common">Robusta coffee</name>
    <dbReference type="NCBI Taxonomy" id="49390"/>
    <lineage>
        <taxon>Eukaryota</taxon>
        <taxon>Viridiplantae</taxon>
        <taxon>Streptophyta</taxon>
        <taxon>Embryophyta</taxon>
        <taxon>Tracheophyta</taxon>
        <taxon>Spermatophyta</taxon>
        <taxon>Magnoliopsida</taxon>
        <taxon>eudicotyledons</taxon>
        <taxon>Gunneridae</taxon>
        <taxon>Pentapetalae</taxon>
        <taxon>asterids</taxon>
        <taxon>lamiids</taxon>
        <taxon>Gentianales</taxon>
        <taxon>Rubiaceae</taxon>
        <taxon>Ixoroideae</taxon>
        <taxon>Gardenieae complex</taxon>
        <taxon>Bertiereae - Coffeeae clade</taxon>
        <taxon>Coffeeae</taxon>
        <taxon>Coffea</taxon>
    </lineage>
</organism>
<dbReference type="AlphaFoldDB" id="A0A068VNT1"/>
<proteinExistence type="predicted"/>
<name>A0A068VNT1_COFCA</name>
<dbReference type="EMBL" id="HG752085">
    <property type="protein sequence ID" value="CDP22257.1"/>
    <property type="molecule type" value="Genomic_DNA"/>
</dbReference>